<name>A0A9P7BF44_9ASCO</name>
<evidence type="ECO:0000256" key="1">
    <source>
        <dbReference type="SAM" id="MobiDB-lite"/>
    </source>
</evidence>
<protein>
    <submittedName>
        <fullName evidence="2">Uncharacterized protein</fullName>
    </submittedName>
</protein>
<feature type="region of interest" description="Disordered" evidence="1">
    <location>
        <begin position="1"/>
        <end position="29"/>
    </location>
</feature>
<sequence length="616" mass="69516">MISPQVNSNSIPTGKTLMEKDTNDYSKSEDSSLENCIADVKQSMNKRFINGVSNNVISNNFNKNEESSKTKKNLNTNSLKGKKIFISKDLIEYDLIELAKQTIEICSPDYRELIVSNLEDEIKAGNYSRTCFFSLDLKDENHTNECFEIVLKIEKKVKMHHLLKEKLSSFNTTSQESYKKNNIVPKRLRRKKHKSNSLHIPSPFQFENNKKNGKESEKKKVNISSQEQVRKITKTIHETFVHVSTVPTIFHDFLRKPNLQRPTQSVTITKVKILLSTTTSTVQIKAAVTRKRQNFQSKVSISTKTVGAKKPTTMKTISISNHVKSTSIITQSNEIIVDANYILGDPNTLITTTLVTLSRLPYIARICNALTNFGLACASSSAPSGSDSVITTTTTTKTTTTITSTKTLVTKIITTTTSPTTTTSTRIKTKTKIKSSTSTTLTSTTTTVIKTTKFFHTKTKTDDCEETIIQPPPSFDDCDDEILDPSNRSPGDISEIPNDQYNDEFYFKNEEFLDVLNDENEYYQLLSNGNNKKFRKGYKRPSLGEEAKTENIHMNSFMNQFKNQTKLPNNSNPKFSQYNITSYDINRIEGSAFNTQLSLNVFKEAVILITLIVIIV</sequence>
<dbReference type="Proteomes" id="UP000697127">
    <property type="component" value="Unassembled WGS sequence"/>
</dbReference>
<gene>
    <name evidence="2" type="ORF">C6P40_002555</name>
</gene>
<feature type="compositionally biased region" description="Basic and acidic residues" evidence="1">
    <location>
        <begin position="208"/>
        <end position="220"/>
    </location>
</feature>
<reference evidence="2" key="1">
    <citation type="submission" date="2020-11" db="EMBL/GenBank/DDBJ databases">
        <title>Kefir isolates.</title>
        <authorList>
            <person name="Marcisauskas S."/>
            <person name="Kim Y."/>
            <person name="Blasche S."/>
        </authorList>
    </citation>
    <scope>NUCLEOTIDE SEQUENCE</scope>
    <source>
        <strain evidence="2">Olga-1</strain>
    </source>
</reference>
<evidence type="ECO:0000313" key="2">
    <source>
        <dbReference type="EMBL" id="KAG0687289.1"/>
    </source>
</evidence>
<organism evidence="2 3">
    <name type="scientific">Pichia californica</name>
    <dbReference type="NCBI Taxonomy" id="460514"/>
    <lineage>
        <taxon>Eukaryota</taxon>
        <taxon>Fungi</taxon>
        <taxon>Dikarya</taxon>
        <taxon>Ascomycota</taxon>
        <taxon>Saccharomycotina</taxon>
        <taxon>Pichiomycetes</taxon>
        <taxon>Pichiales</taxon>
        <taxon>Pichiaceae</taxon>
        <taxon>Pichia</taxon>
    </lineage>
</organism>
<feature type="compositionally biased region" description="Basic and acidic residues" evidence="1">
    <location>
        <begin position="17"/>
        <end position="29"/>
    </location>
</feature>
<accession>A0A9P7BF44</accession>
<dbReference type="EMBL" id="PUHW01000284">
    <property type="protein sequence ID" value="KAG0687289.1"/>
    <property type="molecule type" value="Genomic_DNA"/>
</dbReference>
<comment type="caution">
    <text evidence="2">The sequence shown here is derived from an EMBL/GenBank/DDBJ whole genome shotgun (WGS) entry which is preliminary data.</text>
</comment>
<evidence type="ECO:0000313" key="3">
    <source>
        <dbReference type="Proteomes" id="UP000697127"/>
    </source>
</evidence>
<keyword evidence="3" id="KW-1185">Reference proteome</keyword>
<proteinExistence type="predicted"/>
<dbReference type="AlphaFoldDB" id="A0A9P7BF44"/>
<feature type="region of interest" description="Disordered" evidence="1">
    <location>
        <begin position="181"/>
        <end position="220"/>
    </location>
</feature>
<feature type="compositionally biased region" description="Basic residues" evidence="1">
    <location>
        <begin position="186"/>
        <end position="196"/>
    </location>
</feature>
<feature type="compositionally biased region" description="Polar residues" evidence="1">
    <location>
        <begin position="1"/>
        <end position="13"/>
    </location>
</feature>